<dbReference type="SUPFAM" id="SSF69742">
    <property type="entry name" value="Glutamyl tRNA-reductase catalytic, N-terminal domain"/>
    <property type="match status" value="1"/>
</dbReference>
<gene>
    <name evidence="9" type="primary">hemA</name>
    <name evidence="18" type="ORF">MSL71_13190</name>
</gene>
<feature type="binding site" evidence="9 11">
    <location>
        <position position="110"/>
    </location>
    <ligand>
        <name>substrate</name>
    </ligand>
</feature>
<name>A0A4U8YJR6_9BACT</name>
<evidence type="ECO:0000256" key="14">
    <source>
        <dbReference type="RuleBase" id="RU000584"/>
    </source>
</evidence>
<dbReference type="Pfam" id="PF01488">
    <property type="entry name" value="Shikimate_DH"/>
    <property type="match status" value="1"/>
</dbReference>
<organism evidence="18 19">
    <name type="scientific">Desulfoluna butyratoxydans</name>
    <dbReference type="NCBI Taxonomy" id="231438"/>
    <lineage>
        <taxon>Bacteria</taxon>
        <taxon>Pseudomonadati</taxon>
        <taxon>Thermodesulfobacteriota</taxon>
        <taxon>Desulfobacteria</taxon>
        <taxon>Desulfobacterales</taxon>
        <taxon>Desulfolunaceae</taxon>
        <taxon>Desulfoluna</taxon>
    </lineage>
</organism>
<accession>A0A4U8YJR6</accession>
<evidence type="ECO:0000256" key="5">
    <source>
        <dbReference type="ARBA" id="ARBA00023002"/>
    </source>
</evidence>
<dbReference type="SUPFAM" id="SSF51735">
    <property type="entry name" value="NAD(P)-binding Rossmann-fold domains"/>
    <property type="match status" value="1"/>
</dbReference>
<comment type="catalytic activity">
    <reaction evidence="7 9 14">
        <text>(S)-4-amino-5-oxopentanoate + tRNA(Glu) + NADP(+) = L-glutamyl-tRNA(Glu) + NADPH + H(+)</text>
        <dbReference type="Rhea" id="RHEA:12344"/>
        <dbReference type="Rhea" id="RHEA-COMP:9663"/>
        <dbReference type="Rhea" id="RHEA-COMP:9680"/>
        <dbReference type="ChEBI" id="CHEBI:15378"/>
        <dbReference type="ChEBI" id="CHEBI:57501"/>
        <dbReference type="ChEBI" id="CHEBI:57783"/>
        <dbReference type="ChEBI" id="CHEBI:58349"/>
        <dbReference type="ChEBI" id="CHEBI:78442"/>
        <dbReference type="ChEBI" id="CHEBI:78520"/>
        <dbReference type="EC" id="1.2.1.70"/>
    </reaction>
</comment>
<feature type="domain" description="Glutamyl-tRNA reductase N-terminal" evidence="17">
    <location>
        <begin position="8"/>
        <end position="157"/>
    </location>
</feature>
<evidence type="ECO:0000313" key="18">
    <source>
        <dbReference type="EMBL" id="VFQ43680.1"/>
    </source>
</evidence>
<comment type="subunit">
    <text evidence="9">Homodimer.</text>
</comment>
<dbReference type="InterPro" id="IPR036291">
    <property type="entry name" value="NAD(P)-bd_dom_sf"/>
</dbReference>
<evidence type="ECO:0000256" key="3">
    <source>
        <dbReference type="ARBA" id="ARBA00012970"/>
    </source>
</evidence>
<reference evidence="18 19" key="1">
    <citation type="submission" date="2019-03" db="EMBL/GenBank/DDBJ databases">
        <authorList>
            <person name="Nijsse B."/>
        </authorList>
    </citation>
    <scope>NUCLEOTIDE SEQUENCE [LARGE SCALE GENOMIC DNA]</scope>
    <source>
        <strain evidence="18">Desulfoluna butyratoxydans MSL71</strain>
    </source>
</reference>
<dbReference type="GO" id="GO:0019353">
    <property type="term" value="P:protoporphyrinogen IX biosynthetic process from glutamate"/>
    <property type="evidence" value="ECO:0007669"/>
    <property type="project" value="TreeGrafter"/>
</dbReference>
<feature type="binding site" evidence="9 11">
    <location>
        <begin position="115"/>
        <end position="117"/>
    </location>
    <ligand>
        <name>substrate</name>
    </ligand>
</feature>
<feature type="active site" description="Nucleophile" evidence="9 10">
    <location>
        <position position="51"/>
    </location>
</feature>
<dbReference type="UniPathway" id="UPA00251">
    <property type="reaction ID" value="UER00316"/>
</dbReference>
<dbReference type="PANTHER" id="PTHR43013">
    <property type="entry name" value="GLUTAMYL-TRNA REDUCTASE"/>
    <property type="match status" value="1"/>
</dbReference>
<comment type="function">
    <text evidence="9">Catalyzes the NADPH-dependent reduction of glutamyl-tRNA(Glu) to glutamate 1-semialdehyde (GSA).</text>
</comment>
<comment type="similarity">
    <text evidence="2 9 14">Belongs to the glutamyl-tRNA reductase family.</text>
</comment>
<dbReference type="Pfam" id="PF00745">
    <property type="entry name" value="GlutR_dimer"/>
    <property type="match status" value="1"/>
</dbReference>
<dbReference type="InterPro" id="IPR036453">
    <property type="entry name" value="GluRdtase_dimer_dom_sf"/>
</dbReference>
<dbReference type="FunFam" id="3.40.50.720:FF:000031">
    <property type="entry name" value="Glutamyl-tRNA reductase"/>
    <property type="match status" value="1"/>
</dbReference>
<evidence type="ECO:0000256" key="7">
    <source>
        <dbReference type="ARBA" id="ARBA00047464"/>
    </source>
</evidence>
<keyword evidence="5 9" id="KW-0560">Oxidoreductase</keyword>
<dbReference type="Pfam" id="PF05201">
    <property type="entry name" value="GlutR_N"/>
    <property type="match status" value="1"/>
</dbReference>
<proteinExistence type="inferred from homology"/>
<dbReference type="FunFam" id="3.30.460.30:FF:000001">
    <property type="entry name" value="Glutamyl-tRNA reductase"/>
    <property type="match status" value="1"/>
</dbReference>
<evidence type="ECO:0000256" key="2">
    <source>
        <dbReference type="ARBA" id="ARBA00005916"/>
    </source>
</evidence>
<dbReference type="PIRSF" id="PIRSF000445">
    <property type="entry name" value="4pyrrol_synth_GluRdtase"/>
    <property type="match status" value="1"/>
</dbReference>
<evidence type="ECO:0000256" key="4">
    <source>
        <dbReference type="ARBA" id="ARBA00022857"/>
    </source>
</evidence>
<dbReference type="NCBIfam" id="TIGR01035">
    <property type="entry name" value="hemA"/>
    <property type="match status" value="1"/>
</dbReference>
<dbReference type="InterPro" id="IPR006151">
    <property type="entry name" value="Shikm_DH/Glu-tRNA_Rdtase"/>
</dbReference>
<dbReference type="AlphaFoldDB" id="A0A4U8YJR6"/>
<dbReference type="EMBL" id="CAADHO010000002">
    <property type="protein sequence ID" value="VFQ43680.1"/>
    <property type="molecule type" value="Genomic_DNA"/>
</dbReference>
<evidence type="ECO:0000259" key="16">
    <source>
        <dbReference type="Pfam" id="PF01488"/>
    </source>
</evidence>
<feature type="domain" description="Tetrapyrrole biosynthesis glutamyl-tRNA reductase dimerisation" evidence="15">
    <location>
        <begin position="321"/>
        <end position="420"/>
    </location>
</feature>
<dbReference type="GO" id="GO:0008883">
    <property type="term" value="F:glutamyl-tRNA reductase activity"/>
    <property type="evidence" value="ECO:0007669"/>
    <property type="project" value="UniProtKB-UniRule"/>
</dbReference>
<evidence type="ECO:0000256" key="8">
    <source>
        <dbReference type="ARBA" id="ARBA00068659"/>
    </source>
</evidence>
<evidence type="ECO:0000256" key="13">
    <source>
        <dbReference type="PIRSR" id="PIRSR000445-4"/>
    </source>
</evidence>
<dbReference type="InterPro" id="IPR018214">
    <property type="entry name" value="GluRdtase_CS"/>
</dbReference>
<comment type="domain">
    <text evidence="9">Possesses an unusual extended V-shaped dimeric structure with each monomer consisting of three distinct domains arranged along a curved 'spinal' alpha-helix. The N-terminal catalytic domain specifically recognizes the glutamate moiety of the substrate. The second domain is the NADPH-binding domain, and the third C-terminal domain is responsible for dimerization.</text>
</comment>
<dbReference type="GO" id="GO:0050661">
    <property type="term" value="F:NADP binding"/>
    <property type="evidence" value="ECO:0007669"/>
    <property type="project" value="InterPro"/>
</dbReference>
<evidence type="ECO:0000256" key="1">
    <source>
        <dbReference type="ARBA" id="ARBA00005059"/>
    </source>
</evidence>
<dbReference type="RefSeq" id="WP_180138012.1">
    <property type="nucleotide sequence ID" value="NZ_CAADHO010000002.1"/>
</dbReference>
<dbReference type="PANTHER" id="PTHR43013:SF1">
    <property type="entry name" value="GLUTAMYL-TRNA REDUCTASE"/>
    <property type="match status" value="1"/>
</dbReference>
<dbReference type="Gene3D" id="3.40.50.720">
    <property type="entry name" value="NAD(P)-binding Rossmann-like Domain"/>
    <property type="match status" value="1"/>
</dbReference>
<evidence type="ECO:0000256" key="11">
    <source>
        <dbReference type="PIRSR" id="PIRSR000445-2"/>
    </source>
</evidence>
<dbReference type="InterPro" id="IPR036343">
    <property type="entry name" value="GluRdtase_N_sf"/>
</dbReference>
<feature type="site" description="Important for activity" evidence="9 13">
    <location>
        <position position="100"/>
    </location>
</feature>
<dbReference type="InterPro" id="IPR015896">
    <property type="entry name" value="4pyrrol_synth_GluRdtase_dimer"/>
</dbReference>
<dbReference type="Gene3D" id="3.30.460.30">
    <property type="entry name" value="Glutamyl-tRNA reductase, N-terminal domain"/>
    <property type="match status" value="1"/>
</dbReference>
<evidence type="ECO:0000256" key="6">
    <source>
        <dbReference type="ARBA" id="ARBA00023244"/>
    </source>
</evidence>
<dbReference type="InterPro" id="IPR015895">
    <property type="entry name" value="4pyrrol_synth_GluRdtase_N"/>
</dbReference>
<dbReference type="CDD" id="cd05213">
    <property type="entry name" value="NAD_bind_Glutamyl_tRNA_reduct"/>
    <property type="match status" value="1"/>
</dbReference>
<evidence type="ECO:0000256" key="10">
    <source>
        <dbReference type="PIRSR" id="PIRSR000445-1"/>
    </source>
</evidence>
<feature type="binding site" evidence="9 12">
    <location>
        <begin position="190"/>
        <end position="195"/>
    </location>
    <ligand>
        <name>NADP(+)</name>
        <dbReference type="ChEBI" id="CHEBI:58349"/>
    </ligand>
</feature>
<evidence type="ECO:0000313" key="19">
    <source>
        <dbReference type="Proteomes" id="UP000507962"/>
    </source>
</evidence>
<dbReference type="SUPFAM" id="SSF69075">
    <property type="entry name" value="Glutamyl tRNA-reductase dimerization domain"/>
    <property type="match status" value="1"/>
</dbReference>
<evidence type="ECO:0000259" key="15">
    <source>
        <dbReference type="Pfam" id="PF00745"/>
    </source>
</evidence>
<evidence type="ECO:0000259" key="17">
    <source>
        <dbReference type="Pfam" id="PF05201"/>
    </source>
</evidence>
<feature type="binding site" evidence="9 11">
    <location>
        <begin position="50"/>
        <end position="53"/>
    </location>
    <ligand>
        <name>substrate</name>
    </ligand>
</feature>
<protein>
    <recommendedName>
        <fullName evidence="8 9">Glutamyl-tRNA reductase</fullName>
        <shortName evidence="9">GluTR</shortName>
        <ecNumber evidence="3 9">1.2.1.70</ecNumber>
    </recommendedName>
</protein>
<keyword evidence="6 9" id="KW-0627">Porphyrin biosynthesis</keyword>
<keyword evidence="19" id="KW-1185">Reference proteome</keyword>
<evidence type="ECO:0000256" key="9">
    <source>
        <dbReference type="HAMAP-Rule" id="MF_00087"/>
    </source>
</evidence>
<feature type="domain" description="Quinate/shikimate 5-dehydrogenase/glutamyl-tRNA reductase" evidence="16">
    <location>
        <begin position="172"/>
        <end position="307"/>
    </location>
</feature>
<sequence>MREIVLTGLNHKTAPVALRERLAMNRQECMEAIDALREHPHVDEVLLFSTCNRVEVLMAAKDGHAALKAAKGYIATLKGLPVEEFDSCLYEYHREEAVRHMFNVAASLDSMVVGEPQILGQVKDAYHLTASKKATGPLLNRLMHRTFHVAKRVRSETGIGDSAVSISYAAIELARKIFGSLEGRKILLVGAGEMAELAVEHLIQHQAGDIYVANRTLNRGVELARRFNGSAIALEEIPETLTEVDIIISSTGSPTCVITREMVKPVIKRRKGRSIFFIDIAVPRDIDPAINRLSNAYVYDIDDLKEVIDGNIESRRAEAIKAERIVEEGVVGFSRWVEGLRTVPTIKAVREKVASIAEGEVEKTLSGMAGLSEEEKAAIRRMGQAIVTKVVHDPIRFIKDGCHNRDESRALSYARSLFNIHD</sequence>
<dbReference type="Proteomes" id="UP000507962">
    <property type="component" value="Unassembled WGS sequence"/>
</dbReference>
<dbReference type="EC" id="1.2.1.70" evidence="3 9"/>
<keyword evidence="4 9" id="KW-0521">NADP</keyword>
<dbReference type="PROSITE" id="PS00747">
    <property type="entry name" value="GLUTR"/>
    <property type="match status" value="1"/>
</dbReference>
<feature type="binding site" evidence="9 11">
    <location>
        <position position="121"/>
    </location>
    <ligand>
        <name>substrate</name>
    </ligand>
</feature>
<dbReference type="HAMAP" id="MF_00087">
    <property type="entry name" value="Glu_tRNA_reductase"/>
    <property type="match status" value="1"/>
</dbReference>
<comment type="pathway">
    <text evidence="1 9 14">Porphyrin-containing compound metabolism; protoporphyrin-IX biosynthesis; 5-aminolevulinate from L-glutamyl-tRNA(Glu): step 1/2.</text>
</comment>
<dbReference type="InterPro" id="IPR000343">
    <property type="entry name" value="4pyrrol_synth_GluRdtase"/>
</dbReference>
<comment type="miscellaneous">
    <text evidence="9">During catalysis, the active site Cys acts as a nucleophile attacking the alpha-carbonyl group of tRNA-bound glutamate with the formation of a thioester intermediate between enzyme and glutamate, and the concomitant release of tRNA(Glu). The thioester intermediate is finally reduced by direct hydride transfer from NADPH, to form the product GSA.</text>
</comment>
<evidence type="ECO:0000256" key="12">
    <source>
        <dbReference type="PIRSR" id="PIRSR000445-3"/>
    </source>
</evidence>